<dbReference type="InterPro" id="IPR036412">
    <property type="entry name" value="HAD-like_sf"/>
</dbReference>
<organism evidence="5 6">
    <name type="scientific">Acinetobacter tianfuensis</name>
    <dbReference type="NCBI Taxonomy" id="2419603"/>
    <lineage>
        <taxon>Bacteria</taxon>
        <taxon>Pseudomonadati</taxon>
        <taxon>Pseudomonadota</taxon>
        <taxon>Gammaproteobacteria</taxon>
        <taxon>Moraxellales</taxon>
        <taxon>Moraxellaceae</taxon>
        <taxon>Acinetobacter</taxon>
    </lineage>
</organism>
<dbReference type="Gene3D" id="1.20.120.710">
    <property type="entry name" value="Haloacid dehalogenase hydrolase-like domain"/>
    <property type="match status" value="1"/>
</dbReference>
<evidence type="ECO:0000313" key="6">
    <source>
        <dbReference type="Proteomes" id="UP000282388"/>
    </source>
</evidence>
<dbReference type="SFLD" id="SFLDS00003">
    <property type="entry name" value="Haloacid_Dehalogenase"/>
    <property type="match status" value="1"/>
</dbReference>
<dbReference type="SFLD" id="SFLDG01129">
    <property type="entry name" value="C1.5:_HAD__Beta-PGM__Phosphata"/>
    <property type="match status" value="1"/>
</dbReference>
<dbReference type="Gene3D" id="3.40.50.1000">
    <property type="entry name" value="HAD superfamily/HAD-like"/>
    <property type="match status" value="1"/>
</dbReference>
<sequence length="240" mass="27099">MLIRAVLFDLDNTLTHRDQSIWAYSHYLAAYYQPLLFEADPQQIKCIVNRIDNGGYPDIQLLTHPSIGASVAYALLQELSWHEQPDFEELTQFWFRHFGSHAVAMTGALELLRHLKQAQYKLAIVSNGSHATRLNILQGLGFSHFFDAIISSESAGVSKPKPEIFLYASERLGLEPEECLFIGDHPINDVQGALGAGMQAVLLDGFHADKEHAVNTKRIQKLDQLWKYLSSDYGRTDDIE</sequence>
<dbReference type="Pfam" id="PF00702">
    <property type="entry name" value="Hydrolase"/>
    <property type="match status" value="1"/>
</dbReference>
<dbReference type="GO" id="GO:0016791">
    <property type="term" value="F:phosphatase activity"/>
    <property type="evidence" value="ECO:0007669"/>
    <property type="project" value="TreeGrafter"/>
</dbReference>
<keyword evidence="4" id="KW-0460">Magnesium</keyword>
<dbReference type="OrthoDB" id="367448at2"/>
<dbReference type="NCBIfam" id="TIGR01549">
    <property type="entry name" value="HAD-SF-IA-v1"/>
    <property type="match status" value="1"/>
</dbReference>
<dbReference type="NCBIfam" id="TIGR01509">
    <property type="entry name" value="HAD-SF-IA-v3"/>
    <property type="match status" value="1"/>
</dbReference>
<dbReference type="EMBL" id="RAXV01000001">
    <property type="protein sequence ID" value="RKG34618.1"/>
    <property type="molecule type" value="Genomic_DNA"/>
</dbReference>
<name>A0A3A8EKC5_9GAMM</name>
<dbReference type="InterPro" id="IPR023214">
    <property type="entry name" value="HAD_sf"/>
</dbReference>
<evidence type="ECO:0000256" key="2">
    <source>
        <dbReference type="ARBA" id="ARBA00022723"/>
    </source>
</evidence>
<evidence type="ECO:0000256" key="1">
    <source>
        <dbReference type="ARBA" id="ARBA00001946"/>
    </source>
</evidence>
<evidence type="ECO:0000256" key="3">
    <source>
        <dbReference type="ARBA" id="ARBA00022801"/>
    </source>
</evidence>
<keyword evidence="6" id="KW-1185">Reference proteome</keyword>
<keyword evidence="3 5" id="KW-0378">Hydrolase</keyword>
<dbReference type="SFLD" id="SFLDG01135">
    <property type="entry name" value="C1.5.6:_HAD__Beta-PGM__Phospha"/>
    <property type="match status" value="1"/>
</dbReference>
<evidence type="ECO:0000313" key="5">
    <source>
        <dbReference type="EMBL" id="RKG34618.1"/>
    </source>
</evidence>
<dbReference type="GO" id="GO:0046872">
    <property type="term" value="F:metal ion binding"/>
    <property type="evidence" value="ECO:0007669"/>
    <property type="project" value="UniProtKB-KW"/>
</dbReference>
<dbReference type="InterPro" id="IPR006549">
    <property type="entry name" value="HAD-SF_hydro_IIIA"/>
</dbReference>
<accession>A0A3A8EKC5</accession>
<dbReference type="InterPro" id="IPR006439">
    <property type="entry name" value="HAD-SF_hydro_IA"/>
</dbReference>
<dbReference type="InterPro" id="IPR051400">
    <property type="entry name" value="HAD-like_hydrolase"/>
</dbReference>
<dbReference type="PRINTS" id="PR00413">
    <property type="entry name" value="HADHALOGNASE"/>
</dbReference>
<dbReference type="PANTHER" id="PTHR46470:SF2">
    <property type="entry name" value="GLYCERALDEHYDE 3-PHOSPHATE PHOSPHATASE"/>
    <property type="match status" value="1"/>
</dbReference>
<proteinExistence type="predicted"/>
<dbReference type="PANTHER" id="PTHR46470">
    <property type="entry name" value="N-ACYLNEURAMINATE-9-PHOSPHATASE"/>
    <property type="match status" value="1"/>
</dbReference>
<keyword evidence="2" id="KW-0479">Metal-binding</keyword>
<comment type="cofactor">
    <cofactor evidence="1">
        <name>Mg(2+)</name>
        <dbReference type="ChEBI" id="CHEBI:18420"/>
    </cofactor>
</comment>
<gene>
    <name evidence="5" type="ORF">D7V32_00680</name>
</gene>
<protein>
    <submittedName>
        <fullName evidence="5">HAD family hydrolase</fullName>
    </submittedName>
</protein>
<dbReference type="RefSeq" id="WP_120401001.1">
    <property type="nucleotide sequence ID" value="NZ_RAXV01000001.1"/>
</dbReference>
<dbReference type="Proteomes" id="UP000282388">
    <property type="component" value="Unassembled WGS sequence"/>
</dbReference>
<evidence type="ECO:0000256" key="4">
    <source>
        <dbReference type="ARBA" id="ARBA00022842"/>
    </source>
</evidence>
<dbReference type="NCBIfam" id="TIGR01662">
    <property type="entry name" value="HAD-SF-IIIA"/>
    <property type="match status" value="1"/>
</dbReference>
<comment type="caution">
    <text evidence="5">The sequence shown here is derived from an EMBL/GenBank/DDBJ whole genome shotgun (WGS) entry which is preliminary data.</text>
</comment>
<dbReference type="GO" id="GO:0044281">
    <property type="term" value="P:small molecule metabolic process"/>
    <property type="evidence" value="ECO:0007669"/>
    <property type="project" value="UniProtKB-ARBA"/>
</dbReference>
<dbReference type="SUPFAM" id="SSF56784">
    <property type="entry name" value="HAD-like"/>
    <property type="match status" value="1"/>
</dbReference>
<dbReference type="AlphaFoldDB" id="A0A3A8EKC5"/>
<reference evidence="5 6" key="1">
    <citation type="submission" date="2018-09" db="EMBL/GenBank/DDBJ databases">
        <title>The draft genome of Acinetobacter spp. strains.</title>
        <authorList>
            <person name="Qin J."/>
            <person name="Feng Y."/>
            <person name="Zong Z."/>
        </authorList>
    </citation>
    <scope>NUCLEOTIDE SEQUENCE [LARGE SCALE GENOMIC DNA]</scope>
    <source>
        <strain evidence="5 6">WCHAc060012</strain>
    </source>
</reference>